<protein>
    <recommendedName>
        <fullName evidence="2">DUF4397 domain-containing protein</fullName>
    </recommendedName>
</protein>
<feature type="chain" id="PRO_5041332019" description="DUF4397 domain-containing protein" evidence="1">
    <location>
        <begin position="24"/>
        <end position="227"/>
    </location>
</feature>
<dbReference type="Proteomes" id="UP001161325">
    <property type="component" value="Unassembled WGS sequence"/>
</dbReference>
<feature type="domain" description="DUF4397" evidence="2">
    <location>
        <begin position="36"/>
        <end position="145"/>
    </location>
</feature>
<organism evidence="3 4">
    <name type="scientific">Roseisolibacter agri</name>
    <dbReference type="NCBI Taxonomy" id="2014610"/>
    <lineage>
        <taxon>Bacteria</taxon>
        <taxon>Pseudomonadati</taxon>
        <taxon>Gemmatimonadota</taxon>
        <taxon>Gemmatimonadia</taxon>
        <taxon>Gemmatimonadales</taxon>
        <taxon>Gemmatimonadaceae</taxon>
        <taxon>Roseisolibacter</taxon>
    </lineage>
</organism>
<keyword evidence="4" id="KW-1185">Reference proteome</keyword>
<name>A0AA37V6X7_9BACT</name>
<dbReference type="Pfam" id="PF14344">
    <property type="entry name" value="DUF4397"/>
    <property type="match status" value="1"/>
</dbReference>
<evidence type="ECO:0000313" key="4">
    <source>
        <dbReference type="Proteomes" id="UP001161325"/>
    </source>
</evidence>
<comment type="caution">
    <text evidence="3">The sequence shown here is derived from an EMBL/GenBank/DDBJ whole genome shotgun (WGS) entry which is preliminary data.</text>
</comment>
<keyword evidence="1" id="KW-0732">Signal</keyword>
<feature type="signal peptide" evidence="1">
    <location>
        <begin position="1"/>
        <end position="23"/>
    </location>
</feature>
<sequence>MPSLRPPRPAVPALLAGALIAAACNDMLDPIPVPDAGVRVVNATQGPIDVLVDGVPVLSGLPMASVSSALGVASGTRRVQLRAAGGATAEVSLDVASGRALTAAAVAGTGGALAAQVLADTGSIVPAGKSKLRVSHLAATGASAVEIFRTQPDFQTPIRIMTPFAYRETSPYLQSEPGTWEVFVAPAGSSGSPKVATSGPVQVPSGERRTVVLLDSAGVLRFRVIQE</sequence>
<dbReference type="AlphaFoldDB" id="A0AA37V6X7"/>
<proteinExistence type="predicted"/>
<dbReference type="PROSITE" id="PS51257">
    <property type="entry name" value="PROKAR_LIPOPROTEIN"/>
    <property type="match status" value="1"/>
</dbReference>
<dbReference type="EMBL" id="BRXS01000003">
    <property type="protein sequence ID" value="GLC25886.1"/>
    <property type="molecule type" value="Genomic_DNA"/>
</dbReference>
<gene>
    <name evidence="3" type="ORF">rosag_23990</name>
</gene>
<evidence type="ECO:0000259" key="2">
    <source>
        <dbReference type="Pfam" id="PF14344"/>
    </source>
</evidence>
<evidence type="ECO:0000313" key="3">
    <source>
        <dbReference type="EMBL" id="GLC25886.1"/>
    </source>
</evidence>
<reference evidence="3" key="1">
    <citation type="submission" date="2022-08" db="EMBL/GenBank/DDBJ databases">
        <title>Draft genome sequencing of Roseisolibacter agri AW1220.</title>
        <authorList>
            <person name="Tobiishi Y."/>
            <person name="Tonouchi A."/>
        </authorList>
    </citation>
    <scope>NUCLEOTIDE SEQUENCE</scope>
    <source>
        <strain evidence="3">AW1220</strain>
    </source>
</reference>
<accession>A0AA37V6X7</accession>
<dbReference type="InterPro" id="IPR025510">
    <property type="entry name" value="DUF4397"/>
</dbReference>
<dbReference type="RefSeq" id="WP_284350345.1">
    <property type="nucleotide sequence ID" value="NZ_BRXS01000003.1"/>
</dbReference>
<evidence type="ECO:0000256" key="1">
    <source>
        <dbReference type="SAM" id="SignalP"/>
    </source>
</evidence>